<accession>A0AAE3NF81</accession>
<evidence type="ECO:0000256" key="2">
    <source>
        <dbReference type="ARBA" id="ARBA00022801"/>
    </source>
</evidence>
<keyword evidence="2 5" id="KW-0378">Hydrolase</keyword>
<evidence type="ECO:0000256" key="5">
    <source>
        <dbReference type="RuleBase" id="RU000589"/>
    </source>
</evidence>
<dbReference type="GO" id="GO:0009279">
    <property type="term" value="C:cell outer membrane"/>
    <property type="evidence" value="ECO:0007669"/>
    <property type="project" value="TreeGrafter"/>
</dbReference>
<comment type="pathway">
    <text evidence="5">Glycan metabolism; pectin degradation; 2-dehydro-3-deoxy-D-gluconate from pectin: step 1/5.</text>
</comment>
<comment type="caution">
    <text evidence="7">The sequence shown here is derived from an EMBL/GenBank/DDBJ whole genome shotgun (WGS) entry which is preliminary data.</text>
</comment>
<comment type="similarity">
    <text evidence="1">Belongs to the pectinesterase family.</text>
</comment>
<keyword evidence="3 5" id="KW-0063">Aspartyl esterase</keyword>
<name>A0AAE3NF81_RALSL</name>
<sequence>MQSTTLYLKTAAFLGGCSLFAATAFAATSTATRPQLSNADARAYTIASYMASFGTIGSLTTDNWDPTGGVGAVSGFRANYAVAADGSAQYKTVQAAIDAAVADGGVARKYISVKAGTYNELVCVPESAPPITLYSLDANANNTVIVYNNANPTPASGAKTNPCMGTSSNATVGTVRSATAMVRASNFNARNLTFKNSYVEGTFADNNQSAVALAVRGDKAILENVSVIGNQDTLYLGATNNTTVIRAYFKNSFIQGDTDFIFGAGTAVFHGCTIQYTAARLGARATSYVFAPSTAPDNPHGFLAINSTFNATGNASNNSTHLGRAWDQGVSGTSAYINGSSPNGQVVIRDSSLGAHIRLADPWGPSTAGRPYCSSKCAYSANRFFEYNNTGAGSGN</sequence>
<dbReference type="InterPro" id="IPR012334">
    <property type="entry name" value="Pectin_lyas_fold"/>
</dbReference>
<comment type="catalytic activity">
    <reaction evidence="5">
        <text>[(1-&gt;4)-alpha-D-galacturonosyl methyl ester](n) + n H2O = [(1-&gt;4)-alpha-D-galacturonosyl](n) + n methanol + n H(+)</text>
        <dbReference type="Rhea" id="RHEA:22380"/>
        <dbReference type="Rhea" id="RHEA-COMP:14570"/>
        <dbReference type="Rhea" id="RHEA-COMP:14573"/>
        <dbReference type="ChEBI" id="CHEBI:15377"/>
        <dbReference type="ChEBI" id="CHEBI:15378"/>
        <dbReference type="ChEBI" id="CHEBI:17790"/>
        <dbReference type="ChEBI" id="CHEBI:140522"/>
        <dbReference type="ChEBI" id="CHEBI:140523"/>
        <dbReference type="EC" id="3.1.1.11"/>
    </reaction>
</comment>
<dbReference type="InterPro" id="IPR000070">
    <property type="entry name" value="Pectinesterase_cat"/>
</dbReference>
<dbReference type="SUPFAM" id="SSF51126">
    <property type="entry name" value="Pectin lyase-like"/>
    <property type="match status" value="1"/>
</dbReference>
<dbReference type="NCBIfam" id="NF007822">
    <property type="entry name" value="PRK10531.1"/>
    <property type="match status" value="1"/>
</dbReference>
<dbReference type="RefSeq" id="WP_184852694.1">
    <property type="nucleotide sequence ID" value="NZ_JABZEH010000002.1"/>
</dbReference>
<evidence type="ECO:0000259" key="6">
    <source>
        <dbReference type="Pfam" id="PF01095"/>
    </source>
</evidence>
<protein>
    <recommendedName>
        <fullName evidence="5">Pectinesterase</fullName>
        <ecNumber evidence="5">3.1.1.11</ecNumber>
    </recommendedName>
</protein>
<gene>
    <name evidence="7" type="ORF">LBW55_03440</name>
</gene>
<feature type="active site" evidence="4">
    <location>
        <position position="259"/>
    </location>
</feature>
<evidence type="ECO:0000313" key="7">
    <source>
        <dbReference type="EMBL" id="MDB0520666.1"/>
    </source>
</evidence>
<reference evidence="7" key="1">
    <citation type="submission" date="2021-09" db="EMBL/GenBank/DDBJ databases">
        <title>Genomic analysis of Ralstonia spp.</title>
        <authorList>
            <person name="Aburjaile F."/>
            <person name="Ariute J.C."/>
            <person name="Pais A.K.L."/>
            <person name="Albuquerque G.M.R."/>
            <person name="Silva A.M.F."/>
            <person name="Brenig B."/>
            <person name="Azevedo V."/>
            <person name="Matiuzzi M."/>
            <person name="Ramos R."/>
            <person name="Goes-Neto A."/>
            <person name="Soares S."/>
            <person name="Iseppon A.M.B."/>
            <person name="Souza E."/>
            <person name="Gama M."/>
        </authorList>
    </citation>
    <scope>NUCLEOTIDE SEQUENCE</scope>
    <source>
        <strain evidence="7">B4</strain>
    </source>
</reference>
<keyword evidence="5" id="KW-0732">Signal</keyword>
<feature type="domain" description="Pectinesterase catalytic" evidence="6">
    <location>
        <begin position="81"/>
        <end position="328"/>
    </location>
</feature>
<dbReference type="InterPro" id="IPR011050">
    <property type="entry name" value="Pectin_lyase_fold/virulence"/>
</dbReference>
<dbReference type="PROSITE" id="PS00503">
    <property type="entry name" value="PECTINESTERASE_2"/>
    <property type="match status" value="1"/>
</dbReference>
<dbReference type="GO" id="GO:0042545">
    <property type="term" value="P:cell wall modification"/>
    <property type="evidence" value="ECO:0007669"/>
    <property type="project" value="UniProtKB-UniRule"/>
</dbReference>
<dbReference type="EMBL" id="JAIVEX010000002">
    <property type="protein sequence ID" value="MDB0520666.1"/>
    <property type="molecule type" value="Genomic_DNA"/>
</dbReference>
<dbReference type="Pfam" id="PF01095">
    <property type="entry name" value="Pectinesterase"/>
    <property type="match status" value="1"/>
</dbReference>
<dbReference type="AlphaFoldDB" id="A0AAE3NF81"/>
<evidence type="ECO:0000256" key="1">
    <source>
        <dbReference type="ARBA" id="ARBA00008891"/>
    </source>
</evidence>
<organism evidence="7 8">
    <name type="scientific">Ralstonia solanacearum</name>
    <name type="common">Pseudomonas solanacearum</name>
    <dbReference type="NCBI Taxonomy" id="305"/>
    <lineage>
        <taxon>Bacteria</taxon>
        <taxon>Pseudomonadati</taxon>
        <taxon>Pseudomonadota</taxon>
        <taxon>Betaproteobacteria</taxon>
        <taxon>Burkholderiales</taxon>
        <taxon>Burkholderiaceae</taxon>
        <taxon>Ralstonia</taxon>
        <taxon>Ralstonia solanacearum species complex</taxon>
    </lineage>
</organism>
<feature type="signal peptide" evidence="5">
    <location>
        <begin position="1"/>
        <end position="26"/>
    </location>
</feature>
<evidence type="ECO:0000256" key="3">
    <source>
        <dbReference type="ARBA" id="ARBA00023085"/>
    </source>
</evidence>
<dbReference type="GO" id="GO:0045490">
    <property type="term" value="P:pectin catabolic process"/>
    <property type="evidence" value="ECO:0007669"/>
    <property type="project" value="UniProtKB-UniRule"/>
</dbReference>
<dbReference type="EC" id="3.1.1.11" evidence="5"/>
<dbReference type="GO" id="GO:0030599">
    <property type="term" value="F:pectinesterase activity"/>
    <property type="evidence" value="ECO:0007669"/>
    <property type="project" value="UniProtKB-UniRule"/>
</dbReference>
<dbReference type="PANTHER" id="PTHR31321:SF57">
    <property type="entry name" value="PECTINESTERASE 53-RELATED"/>
    <property type="match status" value="1"/>
</dbReference>
<dbReference type="InterPro" id="IPR033131">
    <property type="entry name" value="Pectinesterase_Asp_AS"/>
</dbReference>
<feature type="chain" id="PRO_5041766201" description="Pectinesterase" evidence="5">
    <location>
        <begin position="27"/>
        <end position="396"/>
    </location>
</feature>
<proteinExistence type="inferred from homology"/>
<evidence type="ECO:0000256" key="4">
    <source>
        <dbReference type="PROSITE-ProRule" id="PRU10040"/>
    </source>
</evidence>
<dbReference type="Gene3D" id="2.160.20.10">
    <property type="entry name" value="Single-stranded right-handed beta-helix, Pectin lyase-like"/>
    <property type="match status" value="1"/>
</dbReference>
<dbReference type="Proteomes" id="UP001143674">
    <property type="component" value="Unassembled WGS sequence"/>
</dbReference>
<dbReference type="PANTHER" id="PTHR31321">
    <property type="entry name" value="ACYL-COA THIOESTER HYDROLASE YBHC-RELATED"/>
    <property type="match status" value="1"/>
</dbReference>
<evidence type="ECO:0000313" key="8">
    <source>
        <dbReference type="Proteomes" id="UP001143674"/>
    </source>
</evidence>